<protein>
    <submittedName>
        <fullName evidence="2">Uncharacterized protein</fullName>
    </submittedName>
</protein>
<dbReference type="EMBL" id="HACA01017066">
    <property type="protein sequence ID" value="CDW34427.1"/>
    <property type="molecule type" value="Transcribed_RNA"/>
</dbReference>
<reference evidence="2" key="1">
    <citation type="submission" date="2014-05" db="EMBL/GenBank/DDBJ databases">
        <authorList>
            <person name="Chronopoulou M."/>
        </authorList>
    </citation>
    <scope>NUCLEOTIDE SEQUENCE</scope>
    <source>
        <tissue evidence="2">Whole organism</tissue>
    </source>
</reference>
<evidence type="ECO:0000313" key="2">
    <source>
        <dbReference type="EMBL" id="CDW34427.1"/>
    </source>
</evidence>
<feature type="region of interest" description="Disordered" evidence="1">
    <location>
        <begin position="1"/>
        <end position="43"/>
    </location>
</feature>
<dbReference type="AlphaFoldDB" id="A0A0K2U908"/>
<sequence length="90" mass="10655">RRQQLQNEGERKNICQKGQTSHRSTFETRNERNSFPPLQDSFKSPTVPNTFDYTFWLHVDEKSCIINHQNTDAIKSTVSQNWTTMKILRI</sequence>
<feature type="non-terminal residue" evidence="2">
    <location>
        <position position="1"/>
    </location>
</feature>
<proteinExistence type="predicted"/>
<organism evidence="2">
    <name type="scientific">Lepeophtheirus salmonis</name>
    <name type="common">Salmon louse</name>
    <name type="synonym">Caligus salmonis</name>
    <dbReference type="NCBI Taxonomy" id="72036"/>
    <lineage>
        <taxon>Eukaryota</taxon>
        <taxon>Metazoa</taxon>
        <taxon>Ecdysozoa</taxon>
        <taxon>Arthropoda</taxon>
        <taxon>Crustacea</taxon>
        <taxon>Multicrustacea</taxon>
        <taxon>Hexanauplia</taxon>
        <taxon>Copepoda</taxon>
        <taxon>Siphonostomatoida</taxon>
        <taxon>Caligidae</taxon>
        <taxon>Lepeophtheirus</taxon>
    </lineage>
</organism>
<evidence type="ECO:0000256" key="1">
    <source>
        <dbReference type="SAM" id="MobiDB-lite"/>
    </source>
</evidence>
<accession>A0A0K2U908</accession>
<name>A0A0K2U908_LEPSM</name>